<dbReference type="InterPro" id="IPR036397">
    <property type="entry name" value="RNaseH_sf"/>
</dbReference>
<dbReference type="PANTHER" id="PTHR37984">
    <property type="entry name" value="PROTEIN CBG26694"/>
    <property type="match status" value="1"/>
</dbReference>
<keyword evidence="2 5" id="KW-0863">Zinc-finger</keyword>
<feature type="compositionally biased region" description="Polar residues" evidence="6">
    <location>
        <begin position="430"/>
        <end position="449"/>
    </location>
</feature>
<proteinExistence type="predicted"/>
<dbReference type="AlphaFoldDB" id="A0A8T3CWA2"/>
<keyword evidence="1" id="KW-0479">Metal-binding</keyword>
<evidence type="ECO:0000259" key="7">
    <source>
        <dbReference type="PROSITE" id="PS50950"/>
    </source>
</evidence>
<evidence type="ECO:0000259" key="8">
    <source>
        <dbReference type="PROSITE" id="PS50994"/>
    </source>
</evidence>
<dbReference type="Gene3D" id="3.30.420.10">
    <property type="entry name" value="Ribonuclease H-like superfamily/Ribonuclease H"/>
    <property type="match status" value="1"/>
</dbReference>
<sequence length="528" mass="59741">MPTMCVAVGCYQKAKRGSYVKFYTFPRDPVRRKRWVAAVKREGWTPASHSKLCSMHFITGRRSDDPLSPDYVPSWFAHTTTAEKEKSMAAMRRYKRSQEHRGTNLKKDVAPGSLCEPAAATLGSLQTGFLASSSERDRPIYASYPSLCEEYVRRSLVEVQTISRNAVSSTSEASAVQPEGSKEKLHPTSFHEQYCLPESIQWTKGAWEKVCREKFQTKRKKRYKHTIKVNEKWEWLGVDLKGPLPETQNGHRFMLTLTDYYTKWVEAYPMKAASAGDVALAIRSFTYQFGWPLRILSQMDQAFIQEVNVELGALFGEQAISLVTFHPEASTRDTVTQCFIDSMVSELVRDHRESWDVQLPASLFALRLRQNPGTGHSPFHMLYRKEPRPSFSTATQELPLRVDLISSSGLSIPEVKFSSMLHRDAERSLLSAQTASQQVPGDPSSTATSDKQRPIFLVTPLPLAPSNSPQSDRRAQEHVGESKSPQGQRDENNIPTEGQRKPRSGNIQHPARRIILQRIHPEDFALSV</sequence>
<organism evidence="9 10">
    <name type="scientific">Albula goreensis</name>
    <dbReference type="NCBI Taxonomy" id="1534307"/>
    <lineage>
        <taxon>Eukaryota</taxon>
        <taxon>Metazoa</taxon>
        <taxon>Chordata</taxon>
        <taxon>Craniata</taxon>
        <taxon>Vertebrata</taxon>
        <taxon>Euteleostomi</taxon>
        <taxon>Actinopterygii</taxon>
        <taxon>Neopterygii</taxon>
        <taxon>Teleostei</taxon>
        <taxon>Albuliformes</taxon>
        <taxon>Albulidae</taxon>
        <taxon>Albula</taxon>
    </lineage>
</organism>
<evidence type="ECO:0000256" key="4">
    <source>
        <dbReference type="ARBA" id="ARBA00023125"/>
    </source>
</evidence>
<dbReference type="InterPro" id="IPR012337">
    <property type="entry name" value="RNaseH-like_sf"/>
</dbReference>
<accession>A0A8T3CWA2</accession>
<evidence type="ECO:0000313" key="10">
    <source>
        <dbReference type="Proteomes" id="UP000829720"/>
    </source>
</evidence>
<evidence type="ECO:0000256" key="5">
    <source>
        <dbReference type="PROSITE-ProRule" id="PRU00309"/>
    </source>
</evidence>
<keyword evidence="4 5" id="KW-0238">DNA-binding</keyword>
<evidence type="ECO:0008006" key="11">
    <source>
        <dbReference type="Google" id="ProtNLM"/>
    </source>
</evidence>
<dbReference type="GO" id="GO:0015074">
    <property type="term" value="P:DNA integration"/>
    <property type="evidence" value="ECO:0007669"/>
    <property type="project" value="InterPro"/>
</dbReference>
<dbReference type="Proteomes" id="UP000829720">
    <property type="component" value="Unassembled WGS sequence"/>
</dbReference>
<dbReference type="SUPFAM" id="SSF57716">
    <property type="entry name" value="Glucocorticoid receptor-like (DNA-binding domain)"/>
    <property type="match status" value="1"/>
</dbReference>
<dbReference type="InterPro" id="IPR050951">
    <property type="entry name" value="Retrovirus_Pol_polyprotein"/>
</dbReference>
<feature type="region of interest" description="Disordered" evidence="6">
    <location>
        <begin position="429"/>
        <end position="513"/>
    </location>
</feature>
<dbReference type="InterPro" id="IPR001584">
    <property type="entry name" value="Integrase_cat-core"/>
</dbReference>
<comment type="caution">
    <text evidence="9">The sequence shown here is derived from an EMBL/GenBank/DDBJ whole genome shotgun (WGS) entry which is preliminary data.</text>
</comment>
<dbReference type="OrthoDB" id="413122at2759"/>
<keyword evidence="3" id="KW-0862">Zinc</keyword>
<protein>
    <recommendedName>
        <fullName evidence="11">Integrase catalytic domain-containing protein</fullName>
    </recommendedName>
</protein>
<dbReference type="InterPro" id="IPR006612">
    <property type="entry name" value="THAP_Znf"/>
</dbReference>
<evidence type="ECO:0000313" key="9">
    <source>
        <dbReference type="EMBL" id="KAI1888566.1"/>
    </source>
</evidence>
<feature type="domain" description="THAP-type" evidence="7">
    <location>
        <begin position="1"/>
        <end position="76"/>
    </location>
</feature>
<reference evidence="9" key="1">
    <citation type="submission" date="2021-01" db="EMBL/GenBank/DDBJ databases">
        <authorList>
            <person name="Zahm M."/>
            <person name="Roques C."/>
            <person name="Cabau C."/>
            <person name="Klopp C."/>
            <person name="Donnadieu C."/>
            <person name="Jouanno E."/>
            <person name="Lampietro C."/>
            <person name="Louis A."/>
            <person name="Herpin A."/>
            <person name="Echchiki A."/>
            <person name="Berthelot C."/>
            <person name="Parey E."/>
            <person name="Roest-Crollius H."/>
            <person name="Braasch I."/>
            <person name="Postlethwait J."/>
            <person name="Bobe J."/>
            <person name="Montfort J."/>
            <person name="Bouchez O."/>
            <person name="Begum T."/>
            <person name="Mejri S."/>
            <person name="Adams A."/>
            <person name="Chen W.-J."/>
            <person name="Guiguen Y."/>
        </authorList>
    </citation>
    <scope>NUCLEOTIDE SEQUENCE</scope>
    <source>
        <tissue evidence="9">Blood</tissue>
    </source>
</reference>
<feature type="domain" description="Integrase catalytic" evidence="8">
    <location>
        <begin position="227"/>
        <end position="386"/>
    </location>
</feature>
<dbReference type="Pfam" id="PF05485">
    <property type="entry name" value="THAP"/>
    <property type="match status" value="1"/>
</dbReference>
<dbReference type="PANTHER" id="PTHR37984:SF5">
    <property type="entry name" value="PROTEIN NYNRIN-LIKE"/>
    <property type="match status" value="1"/>
</dbReference>
<evidence type="ECO:0000256" key="2">
    <source>
        <dbReference type="ARBA" id="ARBA00022771"/>
    </source>
</evidence>
<dbReference type="PROSITE" id="PS50950">
    <property type="entry name" value="ZF_THAP"/>
    <property type="match status" value="1"/>
</dbReference>
<gene>
    <name evidence="9" type="ORF">AGOR_G00186490</name>
</gene>
<keyword evidence="10" id="KW-1185">Reference proteome</keyword>
<dbReference type="SMART" id="SM00692">
    <property type="entry name" value="DM3"/>
    <property type="match status" value="1"/>
</dbReference>
<feature type="compositionally biased region" description="Basic and acidic residues" evidence="6">
    <location>
        <begin position="471"/>
        <end position="481"/>
    </location>
</feature>
<dbReference type="GO" id="GO:0008270">
    <property type="term" value="F:zinc ion binding"/>
    <property type="evidence" value="ECO:0007669"/>
    <property type="project" value="UniProtKB-KW"/>
</dbReference>
<dbReference type="EMBL" id="JAERUA010000017">
    <property type="protein sequence ID" value="KAI1888566.1"/>
    <property type="molecule type" value="Genomic_DNA"/>
</dbReference>
<dbReference type="GO" id="GO:0003677">
    <property type="term" value="F:DNA binding"/>
    <property type="evidence" value="ECO:0007669"/>
    <property type="project" value="UniProtKB-UniRule"/>
</dbReference>
<evidence type="ECO:0000256" key="1">
    <source>
        <dbReference type="ARBA" id="ARBA00022723"/>
    </source>
</evidence>
<dbReference type="PROSITE" id="PS50994">
    <property type="entry name" value="INTEGRASE"/>
    <property type="match status" value="1"/>
</dbReference>
<name>A0A8T3CWA2_9TELE</name>
<evidence type="ECO:0000256" key="6">
    <source>
        <dbReference type="SAM" id="MobiDB-lite"/>
    </source>
</evidence>
<dbReference type="SMART" id="SM00980">
    <property type="entry name" value="THAP"/>
    <property type="match status" value="1"/>
</dbReference>
<evidence type="ECO:0000256" key="3">
    <source>
        <dbReference type="ARBA" id="ARBA00022833"/>
    </source>
</evidence>
<dbReference type="SUPFAM" id="SSF53098">
    <property type="entry name" value="Ribonuclease H-like"/>
    <property type="match status" value="1"/>
</dbReference>